<dbReference type="VEuPathDB" id="FungiDB:YALI0_C23540g"/>
<evidence type="ECO:0000313" key="2">
    <source>
        <dbReference type="Proteomes" id="UP000256601"/>
    </source>
</evidence>
<protein>
    <submittedName>
        <fullName evidence="1">Uncharacterized protein</fullName>
    </submittedName>
</protein>
<dbReference type="VEuPathDB" id="FungiDB:YALI1_C32483g"/>
<name>A0A371BYD6_YARLL</name>
<accession>A0A371BYD6</accession>
<dbReference type="EMBL" id="KZ857345">
    <property type="protein sequence ID" value="RDW23101.1"/>
    <property type="molecule type" value="Genomic_DNA"/>
</dbReference>
<proteinExistence type="predicted"/>
<dbReference type="OrthoDB" id="4084264at2759"/>
<gene>
    <name evidence="1" type="ORF">B0I71DRAFT_136507</name>
</gene>
<reference evidence="1 2" key="1">
    <citation type="submission" date="2018-07" db="EMBL/GenBank/DDBJ databases">
        <title>Draft Genome Assemblies for Five Robust Yarrowia lipolytica Strains Exhibiting High Lipid Production and Pentose Sugar Utilization and Sugar Alcohol Secretion from Undetoxified Lignocellulosic Biomass Hydrolysates.</title>
        <authorList>
            <consortium name="DOE Joint Genome Institute"/>
            <person name="Walker C."/>
            <person name="Ryu S."/>
            <person name="Na H."/>
            <person name="Zane M."/>
            <person name="LaButti K."/>
            <person name="Lipzen A."/>
            <person name="Haridas S."/>
            <person name="Barry K."/>
            <person name="Grigoriev I.V."/>
            <person name="Quarterman J."/>
            <person name="Slininger P."/>
            <person name="Dien B."/>
            <person name="Trinh C.T."/>
        </authorList>
    </citation>
    <scope>NUCLEOTIDE SEQUENCE [LARGE SCALE GENOMIC DNA]</scope>
    <source>
        <strain evidence="1 2">YB392</strain>
    </source>
</reference>
<dbReference type="Proteomes" id="UP000256601">
    <property type="component" value="Unassembled WGS sequence"/>
</dbReference>
<evidence type="ECO:0000313" key="1">
    <source>
        <dbReference type="EMBL" id="RDW23101.1"/>
    </source>
</evidence>
<organism evidence="1 2">
    <name type="scientific">Yarrowia lipolytica</name>
    <name type="common">Candida lipolytica</name>
    <dbReference type="NCBI Taxonomy" id="4952"/>
    <lineage>
        <taxon>Eukaryota</taxon>
        <taxon>Fungi</taxon>
        <taxon>Dikarya</taxon>
        <taxon>Ascomycota</taxon>
        <taxon>Saccharomycotina</taxon>
        <taxon>Dipodascomycetes</taxon>
        <taxon>Dipodascales</taxon>
        <taxon>Dipodascales incertae sedis</taxon>
        <taxon>Yarrowia</taxon>
    </lineage>
</organism>
<dbReference type="AlphaFoldDB" id="A0A371BYD6"/>
<sequence length="137" mass="15791">MADSDQVLAQRKKSENLQFWGLISISVSFLCGFFCAVFSRDEHNLMPTVAFAQLLLYCFSASQLDNNDNVFLIFAHVPFFVLFEIYVNWWFGGWHAIWVTVGLVLLYRSKSISKKLPHRKLRDIAKLNQPVSATKTK</sequence>